<keyword evidence="1" id="KW-0645">Protease</keyword>
<accession>A0AAV4J0K8</accession>
<evidence type="ECO:0000313" key="1">
    <source>
        <dbReference type="EMBL" id="GFS16319.1"/>
    </source>
</evidence>
<dbReference type="Proteomes" id="UP000762676">
    <property type="component" value="Unassembled WGS sequence"/>
</dbReference>
<sequence length="195" mass="21890">MKWAYGGQEEILHDIDYASLDWFVDPCWRRVYSHSETGARFKGTINDLITAIDQGHRVRVKVGGKVMEARALRVTTGYVHAQLSDQIGQKGGIGEDKLDLTDEAYWIWSFVDTNGGIYQEHFFYGNNTEAAPASVTTSPVDWFIDTRPWSRLLEVDTTGAVSSGSKTDLQTAIRSGANIRLKIYNNADGIDKYVY</sequence>
<dbReference type="GO" id="GO:0008237">
    <property type="term" value="F:metallopeptidase activity"/>
    <property type="evidence" value="ECO:0007669"/>
    <property type="project" value="UniProtKB-KW"/>
</dbReference>
<comment type="caution">
    <text evidence="1">The sequence shown here is derived from an EMBL/GenBank/DDBJ whole genome shotgun (WGS) entry which is preliminary data.</text>
</comment>
<proteinExistence type="predicted"/>
<organism evidence="1 2">
    <name type="scientific">Elysia marginata</name>
    <dbReference type="NCBI Taxonomy" id="1093978"/>
    <lineage>
        <taxon>Eukaryota</taxon>
        <taxon>Metazoa</taxon>
        <taxon>Spiralia</taxon>
        <taxon>Lophotrochozoa</taxon>
        <taxon>Mollusca</taxon>
        <taxon>Gastropoda</taxon>
        <taxon>Heterobranchia</taxon>
        <taxon>Euthyneura</taxon>
        <taxon>Panpulmonata</taxon>
        <taxon>Sacoglossa</taxon>
        <taxon>Placobranchoidea</taxon>
        <taxon>Plakobranchidae</taxon>
        <taxon>Elysia</taxon>
    </lineage>
</organism>
<keyword evidence="2" id="KW-1185">Reference proteome</keyword>
<evidence type="ECO:0000313" key="2">
    <source>
        <dbReference type="Proteomes" id="UP000762676"/>
    </source>
</evidence>
<dbReference type="EMBL" id="BMAT01013608">
    <property type="protein sequence ID" value="GFS16319.1"/>
    <property type="molecule type" value="Genomic_DNA"/>
</dbReference>
<protein>
    <submittedName>
        <fullName evidence="1">Disintegrin and metalloproteinase domain-containing protein 10</fullName>
    </submittedName>
</protein>
<dbReference type="AlphaFoldDB" id="A0AAV4J0K8"/>
<keyword evidence="1" id="KW-0378">Hydrolase</keyword>
<reference evidence="1 2" key="1">
    <citation type="journal article" date="2021" name="Elife">
        <title>Chloroplast acquisition without the gene transfer in kleptoplastic sea slugs, Plakobranchus ocellatus.</title>
        <authorList>
            <person name="Maeda T."/>
            <person name="Takahashi S."/>
            <person name="Yoshida T."/>
            <person name="Shimamura S."/>
            <person name="Takaki Y."/>
            <person name="Nagai Y."/>
            <person name="Toyoda A."/>
            <person name="Suzuki Y."/>
            <person name="Arimoto A."/>
            <person name="Ishii H."/>
            <person name="Satoh N."/>
            <person name="Nishiyama T."/>
            <person name="Hasebe M."/>
            <person name="Maruyama T."/>
            <person name="Minagawa J."/>
            <person name="Obokata J."/>
            <person name="Shigenobu S."/>
        </authorList>
    </citation>
    <scope>NUCLEOTIDE SEQUENCE [LARGE SCALE GENOMIC DNA]</scope>
</reference>
<keyword evidence="1" id="KW-0482">Metalloprotease</keyword>
<gene>
    <name evidence="1" type="ORF">ElyMa_006792800</name>
</gene>
<name>A0AAV4J0K8_9GAST</name>